<name>A0A3D8LGT9_9BACT</name>
<reference evidence="6" key="1">
    <citation type="submission" date="2018-08" db="EMBL/GenBank/DDBJ databases">
        <authorList>
            <person name="Liu Z.-W."/>
            <person name="Du Z.-J."/>
        </authorList>
    </citation>
    <scope>NUCLEOTIDE SEQUENCE [LARGE SCALE GENOMIC DNA]</scope>
    <source>
        <strain evidence="6">H4X</strain>
    </source>
</reference>
<dbReference type="InterPro" id="IPR001258">
    <property type="entry name" value="NHL_repeat"/>
</dbReference>
<dbReference type="Pfam" id="PF24595">
    <property type="entry name" value="DUF7619"/>
    <property type="match status" value="1"/>
</dbReference>
<dbReference type="SMART" id="SM00429">
    <property type="entry name" value="IPT"/>
    <property type="match status" value="3"/>
</dbReference>
<dbReference type="PANTHER" id="PTHR24104:SF25">
    <property type="entry name" value="PROTEIN LIN-41"/>
    <property type="match status" value="1"/>
</dbReference>
<protein>
    <submittedName>
        <fullName evidence="5">T9SS C-terminal target domain-containing protein</fullName>
    </submittedName>
</protein>
<dbReference type="InterPro" id="IPR013783">
    <property type="entry name" value="Ig-like_fold"/>
</dbReference>
<dbReference type="PROSITE" id="PS51125">
    <property type="entry name" value="NHL"/>
    <property type="match status" value="1"/>
</dbReference>
<feature type="domain" description="IPT/TIG" evidence="4">
    <location>
        <begin position="1102"/>
        <end position="1183"/>
    </location>
</feature>
<dbReference type="Gene3D" id="2.60.40.10">
    <property type="entry name" value="Immunoglobulins"/>
    <property type="match status" value="4"/>
</dbReference>
<dbReference type="InterPro" id="IPR050952">
    <property type="entry name" value="TRIM-NHL_E3_ligases"/>
</dbReference>
<feature type="signal peptide" evidence="3">
    <location>
        <begin position="1"/>
        <end position="21"/>
    </location>
</feature>
<keyword evidence="6" id="KW-1185">Reference proteome</keyword>
<organism evidence="5 6">
    <name type="scientific">Pontibacter diazotrophicus</name>
    <dbReference type="NCBI Taxonomy" id="1400979"/>
    <lineage>
        <taxon>Bacteria</taxon>
        <taxon>Pseudomonadati</taxon>
        <taxon>Bacteroidota</taxon>
        <taxon>Cytophagia</taxon>
        <taxon>Cytophagales</taxon>
        <taxon>Hymenobacteraceae</taxon>
        <taxon>Pontibacter</taxon>
    </lineage>
</organism>
<comment type="caution">
    <text evidence="5">The sequence shown here is derived from an EMBL/GenBank/DDBJ whole genome shotgun (WGS) entry which is preliminary data.</text>
</comment>
<dbReference type="PANTHER" id="PTHR24104">
    <property type="entry name" value="E3 UBIQUITIN-PROTEIN LIGASE NHLRC1-RELATED"/>
    <property type="match status" value="1"/>
</dbReference>
<feature type="repeat" description="NHL" evidence="2">
    <location>
        <begin position="462"/>
        <end position="505"/>
    </location>
</feature>
<dbReference type="NCBIfam" id="TIGR04183">
    <property type="entry name" value="Por_Secre_tail"/>
    <property type="match status" value="1"/>
</dbReference>
<keyword evidence="3" id="KW-0732">Signal</keyword>
<dbReference type="CDD" id="cd05819">
    <property type="entry name" value="NHL"/>
    <property type="match status" value="1"/>
</dbReference>
<proteinExistence type="predicted"/>
<evidence type="ECO:0000259" key="4">
    <source>
        <dbReference type="SMART" id="SM00429"/>
    </source>
</evidence>
<feature type="domain" description="IPT/TIG" evidence="4">
    <location>
        <begin position="1348"/>
        <end position="1429"/>
    </location>
</feature>
<dbReference type="SUPFAM" id="SSF63829">
    <property type="entry name" value="Calcium-dependent phosphotriesterase"/>
    <property type="match status" value="2"/>
</dbReference>
<gene>
    <name evidence="5" type="ORF">DXT99_04965</name>
</gene>
<dbReference type="InterPro" id="IPR002909">
    <property type="entry name" value="IPT_dom"/>
</dbReference>
<accession>A0A3D8LGT9</accession>
<dbReference type="Pfam" id="PF18962">
    <property type="entry name" value="Por_Secre_tail"/>
    <property type="match status" value="1"/>
</dbReference>
<sequence length="1515" mass="165493">MKTILLLLLSLLPLYSSLSQNPDYQKKFAVGSVPAMSMYSMTLDKENNLYLTQMSRIVKVKEGKILLDFNVNKDDYNAGYNNSEGVYLDVAVDRAQFIYILNRKQKRIEKHDQQGKLVKVFPTVPDANPDQFLSLSLHIDHNDHLNIFESYNRRVIVYDADGALIKTIILADPDPVWKSDYTSIAFDNQNNIYLAEIKRSSWDPTAYITHLNREGNIIQRFSEAVMKESGFYRSYSLAIDVDKNGDVYAYNNGSVYTNSINWPIVVFSANGLLKKSLSVNAGRGSSIVFDDQNNMYLKKVSSRGDYILKYDQEQQLLEKIGNLRRPYEVGFDKADNLYILDHIKNQLVKYNSAGEEDKDFQLADVRLVNPLTFTIDDKGLIYILEYSGPSNSSPSSRIRKFDSNGNLIGLLSTSIPGAYHGYQNIYSSAGLAVDHEGHIYVTCYTHSDTHSLLKFDSQGKLVDKIGPNGKKPGQLHKPLDVTVDAAGNIFVLDMNGKRIQKFSSSGKFMQQYGSFDPNENNYPLRASIASDAFGNVLVATPVGTHIGTRAPVVEYYDLTGNIKFSLPINTPSVAMNKSGSLFATTDPSYDIVTVYETKSPREYNLMQGNTYHDENASCTLDTTETGLADILIKAEPGPYYGVTDAAGNYRILVGQGSYTVGLVSENNTSGKVITQTCASGDIHFETFGSNSSGNDIGSKVSLSPHLSVSVSSTRRRRCFESTTTVRYNNSGFSTAPDAKVYLQLPPEVELLSADKAYTRLPNGTYEFAVGDLVAGQKGTITIKDIVTCGDESVRGRTVCTRAWITPSNNKPTQPTPAITITGRCDAQSGMIRFVIRNSGTADMEEHELFRKFANGALSSIEQFRLAAGDSMVLRVPSMEYTWRLEADQPDGNGDNKTASVTVEACTDANAGTTVSSGLVNLMPTDDEEAEASEECVMITDSYDPNDKLVTPMGRTSEHYTPTGTALKYKIRFQNTGTDVAYRVVVVDTLSQYLDLSTLQVGAASHAHRFEVSGKGRPVLTWTFDNIMLPDSTSNEPGSHGYIQFSIKPKADLPEKTAVENLADIFFDFNSPVRTNTTLNRIYDMPPVVDEAVRVNLEDVLATPAIAAFEPAAGKFGTEVTITGKRFAPNAIDNKVYLNGKAATVVSATDSELRVLVPAGATTGAMKVVTPNGGATATEPFEVYQPPVLSGFSPAEGMVGQKVTLQGQHLQSELIEAIQLGNFDCEVINHSGYSITVQVPAGATTGTFEISTKGGEAVSTPSFVVWYRPTISSLSKESDIVGAFITITGENFAADKARNKVLFGQIEAQVLEATPQLLVVRVPEQAASGFITVETPGGQAANMFEVIPAPRFTAMQPARGSVGTVVEISGKHFGIMGLQDKIAFNGQEALVLEALGDKYRVRVPRGTTTGKVQIIGYGGKAYSTADFVVDELTPAEAVQVYPNPNSGRFTLSLQHADFDVQSAEIYDGIGRLIHTTTVDGPRPEKLELQIRSAKPGLYTLHIKSGRGMIIKKVTVL</sequence>
<evidence type="ECO:0000256" key="3">
    <source>
        <dbReference type="SAM" id="SignalP"/>
    </source>
</evidence>
<dbReference type="InterPro" id="IPR055353">
    <property type="entry name" value="DUF7619"/>
</dbReference>
<feature type="chain" id="PRO_5017752128" evidence="3">
    <location>
        <begin position="22"/>
        <end position="1515"/>
    </location>
</feature>
<dbReference type="Gene3D" id="2.120.10.30">
    <property type="entry name" value="TolB, C-terminal domain"/>
    <property type="match status" value="3"/>
</dbReference>
<dbReference type="InterPro" id="IPR011042">
    <property type="entry name" value="6-blade_b-propeller_TolB-like"/>
</dbReference>
<keyword evidence="1" id="KW-0677">Repeat</keyword>
<dbReference type="InterPro" id="IPR026444">
    <property type="entry name" value="Secre_tail"/>
</dbReference>
<dbReference type="InterPro" id="IPR014756">
    <property type="entry name" value="Ig_E-set"/>
</dbReference>
<dbReference type="Proteomes" id="UP000256708">
    <property type="component" value="Unassembled WGS sequence"/>
</dbReference>
<evidence type="ECO:0000256" key="2">
    <source>
        <dbReference type="PROSITE-ProRule" id="PRU00504"/>
    </source>
</evidence>
<dbReference type="GO" id="GO:0008270">
    <property type="term" value="F:zinc ion binding"/>
    <property type="evidence" value="ECO:0007669"/>
    <property type="project" value="UniProtKB-KW"/>
</dbReference>
<evidence type="ECO:0000313" key="5">
    <source>
        <dbReference type="EMBL" id="RDV16546.1"/>
    </source>
</evidence>
<dbReference type="EMBL" id="QRGR01000004">
    <property type="protein sequence ID" value="RDV16546.1"/>
    <property type="molecule type" value="Genomic_DNA"/>
</dbReference>
<dbReference type="OrthoDB" id="1524003at2"/>
<dbReference type="CDD" id="cd00603">
    <property type="entry name" value="IPT_PCSR"/>
    <property type="match status" value="2"/>
</dbReference>
<dbReference type="Pfam" id="PF01833">
    <property type="entry name" value="TIG"/>
    <property type="match status" value="3"/>
</dbReference>
<evidence type="ECO:0000256" key="1">
    <source>
        <dbReference type="ARBA" id="ARBA00022737"/>
    </source>
</evidence>
<feature type="domain" description="IPT/TIG" evidence="4">
    <location>
        <begin position="1185"/>
        <end position="1267"/>
    </location>
</feature>
<dbReference type="SUPFAM" id="SSF81296">
    <property type="entry name" value="E set domains"/>
    <property type="match status" value="4"/>
</dbReference>
<evidence type="ECO:0000313" key="6">
    <source>
        <dbReference type="Proteomes" id="UP000256708"/>
    </source>
</evidence>